<dbReference type="Pfam" id="PF00503">
    <property type="entry name" value="G-alpha"/>
    <property type="match status" value="1"/>
</dbReference>
<dbReference type="InterPro" id="IPR027417">
    <property type="entry name" value="P-loop_NTPase"/>
</dbReference>
<keyword evidence="6" id="KW-0460">Magnesium</keyword>
<dbReference type="SMART" id="SM00275">
    <property type="entry name" value="G_alpha"/>
    <property type="match status" value="1"/>
</dbReference>
<evidence type="ECO:0000256" key="5">
    <source>
        <dbReference type="PIRSR" id="PIRSR601019-1"/>
    </source>
</evidence>
<evidence type="ECO:0000256" key="4">
    <source>
        <dbReference type="ARBA" id="ARBA00023224"/>
    </source>
</evidence>
<evidence type="ECO:0000256" key="6">
    <source>
        <dbReference type="PIRSR" id="PIRSR601019-2"/>
    </source>
</evidence>
<feature type="binding site" evidence="6">
    <location>
        <position position="290"/>
    </location>
    <ligand>
        <name>Mg(2+)</name>
        <dbReference type="ChEBI" id="CHEBI:18420"/>
    </ligand>
</feature>
<dbReference type="PANTHER" id="PTHR10218">
    <property type="entry name" value="GTP-BINDING PROTEIN ALPHA SUBUNIT"/>
    <property type="match status" value="1"/>
</dbReference>
<dbReference type="Proteomes" id="UP000807353">
    <property type="component" value="Unassembled WGS sequence"/>
</dbReference>
<comment type="caution">
    <text evidence="8">The sequence shown here is derived from an EMBL/GenBank/DDBJ whole genome shotgun (WGS) entry which is preliminary data.</text>
</comment>
<keyword evidence="2 5" id="KW-0547">Nucleotide-binding</keyword>
<accession>A0A9P5YC93</accession>
<dbReference type="GO" id="GO:0005737">
    <property type="term" value="C:cytoplasm"/>
    <property type="evidence" value="ECO:0007669"/>
    <property type="project" value="TreeGrafter"/>
</dbReference>
<dbReference type="GO" id="GO:0031683">
    <property type="term" value="F:G-protein beta/gamma-subunit complex binding"/>
    <property type="evidence" value="ECO:0007669"/>
    <property type="project" value="InterPro"/>
</dbReference>
<dbReference type="AlphaFoldDB" id="A0A9P5YC93"/>
<dbReference type="Gene3D" id="1.10.400.10">
    <property type="entry name" value="GI Alpha 1, domain 2-like"/>
    <property type="match status" value="1"/>
</dbReference>
<protein>
    <submittedName>
        <fullName evidence="8">Guanine nucleotide binding protein, alpha subunit</fullName>
    </submittedName>
</protein>
<dbReference type="InterPro" id="IPR011025">
    <property type="entry name" value="GproteinA_insert"/>
</dbReference>
<dbReference type="GO" id="GO:0046872">
    <property type="term" value="F:metal ion binding"/>
    <property type="evidence" value="ECO:0007669"/>
    <property type="project" value="UniProtKB-KW"/>
</dbReference>
<proteinExistence type="predicted"/>
<sequence length="472" mass="53681">MKISYDLSDPLTLAMAPPANETPEERLVREEKEERALEVSRRIDAEIKAAKIAMKKKRKTIKVLVLGQSLSGKSTTIKNFQMTYAQKSWAEERASWKAVVLLNLVRSINAIVDLVVEEVDIVNGKYTEDYEISHEGPSTSISLTEDHKSISLRLAPLRQIEKDLKSLLGSGTSEPDDKPEKYSSGRREPKSGFHEFALRSSSGWKSVLDHIRNPSEGKDQELHRVACHVVVSCKEYIKWLWNDSTVQKILRKRQIRLEDTPGFFLNDIDRIVTMDYEPSDEDVVRARLRTTGVQEYHFTLDRGPSAALEWLMYDVAGTRTQRAAWIPYFKDITAIIFLAPLSAFNERLAEDHGINRLDDTLALWKTICASELLKSVQIILFLNKTDILKRKIDAGVRVRDHLSEYGDRKNDFLTVSSWFRKYFAKVYKDVSPPGRTLNAHFTSVVDTKMTAQTLAAVQAVILRNDIADAGLL</sequence>
<reference evidence="8" key="1">
    <citation type="submission" date="2020-11" db="EMBL/GenBank/DDBJ databases">
        <authorList>
            <consortium name="DOE Joint Genome Institute"/>
            <person name="Ahrendt S."/>
            <person name="Riley R."/>
            <person name="Andreopoulos W."/>
            <person name="Labutti K."/>
            <person name="Pangilinan J."/>
            <person name="Ruiz-Duenas F.J."/>
            <person name="Barrasa J.M."/>
            <person name="Sanchez-Garcia M."/>
            <person name="Camarero S."/>
            <person name="Miyauchi S."/>
            <person name="Serrano A."/>
            <person name="Linde D."/>
            <person name="Babiker R."/>
            <person name="Drula E."/>
            <person name="Ayuso-Fernandez I."/>
            <person name="Pacheco R."/>
            <person name="Padilla G."/>
            <person name="Ferreira P."/>
            <person name="Barriuso J."/>
            <person name="Kellner H."/>
            <person name="Castanera R."/>
            <person name="Alfaro M."/>
            <person name="Ramirez L."/>
            <person name="Pisabarro A.G."/>
            <person name="Kuo A."/>
            <person name="Tritt A."/>
            <person name="Lipzen A."/>
            <person name="He G."/>
            <person name="Yan M."/>
            <person name="Ng V."/>
            <person name="Cullen D."/>
            <person name="Martin F."/>
            <person name="Rosso M.-N."/>
            <person name="Henrissat B."/>
            <person name="Hibbett D."/>
            <person name="Martinez A.T."/>
            <person name="Grigoriev I.V."/>
        </authorList>
    </citation>
    <scope>NUCLEOTIDE SEQUENCE</scope>
    <source>
        <strain evidence="8">CBS 247.69</strain>
    </source>
</reference>
<dbReference type="OrthoDB" id="5817230at2759"/>
<dbReference type="PRINTS" id="PR00318">
    <property type="entry name" value="GPROTEINA"/>
</dbReference>
<dbReference type="SUPFAM" id="SSF47895">
    <property type="entry name" value="Transducin (alpha subunit), insertion domain"/>
    <property type="match status" value="1"/>
</dbReference>
<dbReference type="InterPro" id="IPR001019">
    <property type="entry name" value="Gprotein_alpha_su"/>
</dbReference>
<keyword evidence="4" id="KW-0807">Transducer</keyword>
<evidence type="ECO:0000313" key="8">
    <source>
        <dbReference type="EMBL" id="KAF9467328.1"/>
    </source>
</evidence>
<evidence type="ECO:0000256" key="2">
    <source>
        <dbReference type="ARBA" id="ARBA00022741"/>
    </source>
</evidence>
<dbReference type="SUPFAM" id="SSF52540">
    <property type="entry name" value="P-loop containing nucleoside triphosphate hydrolases"/>
    <property type="match status" value="1"/>
</dbReference>
<evidence type="ECO:0000256" key="3">
    <source>
        <dbReference type="ARBA" id="ARBA00023134"/>
    </source>
</evidence>
<evidence type="ECO:0000313" key="9">
    <source>
        <dbReference type="Proteomes" id="UP000807353"/>
    </source>
</evidence>
<feature type="binding site" evidence="5">
    <location>
        <begin position="383"/>
        <end position="386"/>
    </location>
    <ligand>
        <name>GTP</name>
        <dbReference type="ChEBI" id="CHEBI:37565"/>
    </ligand>
</feature>
<name>A0A9P5YC93_9AGAR</name>
<feature type="compositionally biased region" description="Basic and acidic residues" evidence="7">
    <location>
        <begin position="175"/>
        <end position="190"/>
    </location>
</feature>
<dbReference type="EMBL" id="MU150237">
    <property type="protein sequence ID" value="KAF9467328.1"/>
    <property type="molecule type" value="Genomic_DNA"/>
</dbReference>
<organism evidence="8 9">
    <name type="scientific">Collybia nuda</name>
    <dbReference type="NCBI Taxonomy" id="64659"/>
    <lineage>
        <taxon>Eukaryota</taxon>
        <taxon>Fungi</taxon>
        <taxon>Dikarya</taxon>
        <taxon>Basidiomycota</taxon>
        <taxon>Agaricomycotina</taxon>
        <taxon>Agaricomycetes</taxon>
        <taxon>Agaricomycetidae</taxon>
        <taxon>Agaricales</taxon>
        <taxon>Tricholomatineae</taxon>
        <taxon>Clitocybaceae</taxon>
        <taxon>Collybia</taxon>
    </lineage>
</organism>
<dbReference type="GO" id="GO:0005525">
    <property type="term" value="F:GTP binding"/>
    <property type="evidence" value="ECO:0007669"/>
    <property type="project" value="UniProtKB-KW"/>
</dbReference>
<dbReference type="GO" id="GO:0005834">
    <property type="term" value="C:heterotrimeric G-protein complex"/>
    <property type="evidence" value="ECO:0007669"/>
    <property type="project" value="TreeGrafter"/>
</dbReference>
<feature type="region of interest" description="Disordered" evidence="7">
    <location>
        <begin position="167"/>
        <end position="190"/>
    </location>
</feature>
<keyword evidence="9" id="KW-1185">Reference proteome</keyword>
<dbReference type="FunFam" id="3.40.50.300:FF:000692">
    <property type="entry name" value="Guanine nucleotide-binding protein subunit alpha"/>
    <property type="match status" value="1"/>
</dbReference>
<dbReference type="PROSITE" id="PS51882">
    <property type="entry name" value="G_ALPHA"/>
    <property type="match status" value="1"/>
</dbReference>
<keyword evidence="3 5" id="KW-0342">GTP-binding</keyword>
<dbReference type="GO" id="GO:0001664">
    <property type="term" value="F:G protein-coupled receptor binding"/>
    <property type="evidence" value="ECO:0007669"/>
    <property type="project" value="TreeGrafter"/>
</dbReference>
<dbReference type="GO" id="GO:0007188">
    <property type="term" value="P:adenylate cyclase-modulating G protein-coupled receptor signaling pathway"/>
    <property type="evidence" value="ECO:0007669"/>
    <property type="project" value="TreeGrafter"/>
</dbReference>
<dbReference type="PANTHER" id="PTHR10218:SF360">
    <property type="entry name" value="GUANINE NUCLEOTIDE-BINDING PROTEIN SUBUNIT ALPHA HOMOLOG"/>
    <property type="match status" value="1"/>
</dbReference>
<evidence type="ECO:0000256" key="1">
    <source>
        <dbReference type="ARBA" id="ARBA00022723"/>
    </source>
</evidence>
<evidence type="ECO:0000256" key="7">
    <source>
        <dbReference type="SAM" id="MobiDB-lite"/>
    </source>
</evidence>
<keyword evidence="1 6" id="KW-0479">Metal-binding</keyword>
<dbReference type="GO" id="GO:0003924">
    <property type="term" value="F:GTPase activity"/>
    <property type="evidence" value="ECO:0007669"/>
    <property type="project" value="InterPro"/>
</dbReference>
<gene>
    <name evidence="8" type="ORF">BDZ94DRAFT_1249091</name>
</gene>
<dbReference type="Gene3D" id="3.40.50.300">
    <property type="entry name" value="P-loop containing nucleotide triphosphate hydrolases"/>
    <property type="match status" value="2"/>
</dbReference>